<dbReference type="InterPro" id="IPR008258">
    <property type="entry name" value="Transglycosylase_SLT_dom_1"/>
</dbReference>
<proteinExistence type="inferred from homology"/>
<comment type="caution">
    <text evidence="5">The sequence shown here is derived from an EMBL/GenBank/DDBJ whole genome shotgun (WGS) entry which is preliminary data.</text>
</comment>
<evidence type="ECO:0000313" key="6">
    <source>
        <dbReference type="Proteomes" id="UP000325333"/>
    </source>
</evidence>
<accession>A0A5B0KZM3</accession>
<dbReference type="EMBL" id="VEWN01000002">
    <property type="protein sequence ID" value="KAA1057153.1"/>
    <property type="molecule type" value="Genomic_DNA"/>
</dbReference>
<reference evidence="5 6" key="1">
    <citation type="submission" date="2019-07" db="EMBL/GenBank/DDBJ databases">
        <title>Genome sequencing of the stress-tolerant strain Azospirillum brasilense Az19.</title>
        <authorList>
            <person name="Maroniche G.A."/>
            <person name="Garcia J.E."/>
            <person name="Pagnussat L."/>
            <person name="Amenta M."/>
            <person name="Creus C.M."/>
        </authorList>
    </citation>
    <scope>NUCLEOTIDE SEQUENCE [LARGE SCALE GENOMIC DNA]</scope>
    <source>
        <strain evidence="5 6">Az19</strain>
    </source>
</reference>
<comment type="similarity">
    <text evidence="2">Belongs to the virb1 family.</text>
</comment>
<dbReference type="CDD" id="cd13401">
    <property type="entry name" value="Slt70-like"/>
    <property type="match status" value="1"/>
</dbReference>
<dbReference type="InterPro" id="IPR023346">
    <property type="entry name" value="Lysozyme-like_dom_sf"/>
</dbReference>
<dbReference type="AlphaFoldDB" id="A0A5B0KZM3"/>
<dbReference type="Gene3D" id="1.10.530.10">
    <property type="match status" value="1"/>
</dbReference>
<evidence type="ECO:0000256" key="3">
    <source>
        <dbReference type="SAM" id="MobiDB-lite"/>
    </source>
</evidence>
<sequence length="909" mass="96770">MAGTGLPTGGNRPPVLLDPSPLVQPDNSAAQAWGALRQTADAATHDFSRLAAQAEHANRLKYLTDLDLAARDERIKLYGQHRDDPEGFSAAWRGYAEGVLGGVELKYADFARQKLEENRLAVVDNILQNKFTKDKRLAADSVNARLEASVTDLTGNAYRGGTGTPEFLSASRTARATLDDAVAAGLMSKDAADIRFDKLMQQAQGESIVGHVRRLYDDRGMEGAFTELERVTKELRLDPAEMERVRNRAESEIRQWETLRRTDLTEARADAQTIHTSFQQGVAVPSAQVEEVAGKLAAAKGWREAAQLRAAAARFEQLQDIARLPLDQMTKRVADLRASTTAPPADDFGALAAAVKGQESGGRQFRADGVTPLTSSKGAVGVMQVMPATGPEAAQAAGLPWDEGKFRTDPAYNEALGKAYLRKMVDRYDGNRTLALAAYNAGPGAVDGWLKDFGDPRAGGITDERWAAAIPFKETREYVSGITSKVGGFAAPGTDPKLLGGVQRVLAAKANDEWKKVAKGLDQGIMPPASTLTDILTAASRAGDHDLLEEVASRVDRAQIISAAGQQPLAQQDALRTSLEQEAGTTGLSPGKAALLTDLRKLEDDTRTRVKSDPLGLAVDRGLLPALPAVDWANADAAAGALKERQRAAVATATHYGVGTVPVLRPDELNSLKATWDQGDSGTRARIVGTLARSLDGKHLTATLEKVAGDNPVFASAGLIYQQNPDLALSIVRGTSYIDADKKILPPEKNVSTEVNDFLGTAASGMPQSRSAIEQAALARYADLSAGAKDFSGAFDSSRMQQALRDVTGGVVSWGQGTKLFGLAGVPKVIPPKPGMTDSEFGKLIDSLTDADLMGMTTGSGTQIKASEFRRLASLHDAGPGRYMVEIGGGFARGTDGQPFVLDLSRKAQ</sequence>
<evidence type="ECO:0000313" key="5">
    <source>
        <dbReference type="EMBL" id="KAA1057153.1"/>
    </source>
</evidence>
<organism evidence="5 6">
    <name type="scientific">Azospirillum argentinense</name>
    <dbReference type="NCBI Taxonomy" id="2970906"/>
    <lineage>
        <taxon>Bacteria</taxon>
        <taxon>Pseudomonadati</taxon>
        <taxon>Pseudomonadota</taxon>
        <taxon>Alphaproteobacteria</taxon>
        <taxon>Rhodospirillales</taxon>
        <taxon>Azospirillaceae</taxon>
        <taxon>Azospirillum</taxon>
    </lineage>
</organism>
<evidence type="ECO:0000256" key="2">
    <source>
        <dbReference type="ARBA" id="ARBA00009387"/>
    </source>
</evidence>
<feature type="domain" description="Transglycosylase SLT" evidence="4">
    <location>
        <begin position="352"/>
        <end position="454"/>
    </location>
</feature>
<dbReference type="Pfam" id="PF01464">
    <property type="entry name" value="SLT"/>
    <property type="match status" value="1"/>
</dbReference>
<comment type="similarity">
    <text evidence="1">Belongs to the transglycosylase Slt family.</text>
</comment>
<dbReference type="PANTHER" id="PTHR37423">
    <property type="entry name" value="SOLUBLE LYTIC MUREIN TRANSGLYCOSYLASE-RELATED"/>
    <property type="match status" value="1"/>
</dbReference>
<evidence type="ECO:0000256" key="1">
    <source>
        <dbReference type="ARBA" id="ARBA00007734"/>
    </source>
</evidence>
<feature type="region of interest" description="Disordered" evidence="3">
    <location>
        <begin position="1"/>
        <end position="20"/>
    </location>
</feature>
<gene>
    <name evidence="5" type="ORF">FH063_001321</name>
</gene>
<protein>
    <recommendedName>
        <fullName evidence="4">Transglycosylase SLT domain-containing protein</fullName>
    </recommendedName>
</protein>
<dbReference type="RefSeq" id="WP_149648838.1">
    <property type="nucleotide sequence ID" value="NZ_VEWN01000002.1"/>
</dbReference>
<dbReference type="Proteomes" id="UP000325333">
    <property type="component" value="Unassembled WGS sequence"/>
</dbReference>
<dbReference type="PANTHER" id="PTHR37423:SF2">
    <property type="entry name" value="MEMBRANE-BOUND LYTIC MUREIN TRANSGLYCOSYLASE C"/>
    <property type="match status" value="1"/>
</dbReference>
<dbReference type="SUPFAM" id="SSF53955">
    <property type="entry name" value="Lysozyme-like"/>
    <property type="match status" value="1"/>
</dbReference>
<name>A0A5B0KZM3_9PROT</name>
<evidence type="ECO:0000259" key="4">
    <source>
        <dbReference type="Pfam" id="PF01464"/>
    </source>
</evidence>